<dbReference type="AlphaFoldDB" id="A0AAE0ZXI4"/>
<dbReference type="Proteomes" id="UP001283361">
    <property type="component" value="Unassembled WGS sequence"/>
</dbReference>
<organism evidence="1 2">
    <name type="scientific">Elysia crispata</name>
    <name type="common">lettuce slug</name>
    <dbReference type="NCBI Taxonomy" id="231223"/>
    <lineage>
        <taxon>Eukaryota</taxon>
        <taxon>Metazoa</taxon>
        <taxon>Spiralia</taxon>
        <taxon>Lophotrochozoa</taxon>
        <taxon>Mollusca</taxon>
        <taxon>Gastropoda</taxon>
        <taxon>Heterobranchia</taxon>
        <taxon>Euthyneura</taxon>
        <taxon>Panpulmonata</taxon>
        <taxon>Sacoglossa</taxon>
        <taxon>Placobranchoidea</taxon>
        <taxon>Plakobranchidae</taxon>
        <taxon>Elysia</taxon>
    </lineage>
</organism>
<comment type="caution">
    <text evidence="1">The sequence shown here is derived from an EMBL/GenBank/DDBJ whole genome shotgun (WGS) entry which is preliminary data.</text>
</comment>
<accession>A0AAE0ZXI4</accession>
<proteinExistence type="predicted"/>
<keyword evidence="2" id="KW-1185">Reference proteome</keyword>
<evidence type="ECO:0000313" key="1">
    <source>
        <dbReference type="EMBL" id="KAK3777112.1"/>
    </source>
</evidence>
<protein>
    <submittedName>
        <fullName evidence="1">Uncharacterized protein</fullName>
    </submittedName>
</protein>
<dbReference type="EMBL" id="JAWDGP010003133">
    <property type="protein sequence ID" value="KAK3777112.1"/>
    <property type="molecule type" value="Genomic_DNA"/>
</dbReference>
<reference evidence="1" key="1">
    <citation type="journal article" date="2023" name="G3 (Bethesda)">
        <title>A reference genome for the long-term kleptoplast-retaining sea slug Elysia crispata morphotype clarki.</title>
        <authorList>
            <person name="Eastman K.E."/>
            <person name="Pendleton A.L."/>
            <person name="Shaikh M.A."/>
            <person name="Suttiyut T."/>
            <person name="Ogas R."/>
            <person name="Tomko P."/>
            <person name="Gavelis G."/>
            <person name="Widhalm J.R."/>
            <person name="Wisecaver J.H."/>
        </authorList>
    </citation>
    <scope>NUCLEOTIDE SEQUENCE</scope>
    <source>
        <strain evidence="1">ECLA1</strain>
    </source>
</reference>
<sequence>MKYCPITGKHNLTLSSMYRGSMVRIIVTHTGTTKNQELATSDSVKHQRLMVRVIVTQTETNKSCGIQPSHSFNETNKSLQFLAQFKLSFQAEQVKRVPHYRS</sequence>
<evidence type="ECO:0000313" key="2">
    <source>
        <dbReference type="Proteomes" id="UP001283361"/>
    </source>
</evidence>
<gene>
    <name evidence="1" type="ORF">RRG08_008825</name>
</gene>
<name>A0AAE0ZXI4_9GAST</name>